<dbReference type="InterPro" id="IPR012902">
    <property type="entry name" value="N_methyl_site"/>
</dbReference>
<keyword evidence="10" id="KW-1185">Reference proteome</keyword>
<dbReference type="Pfam" id="PF00114">
    <property type="entry name" value="Pilin"/>
    <property type="match status" value="1"/>
</dbReference>
<evidence type="ECO:0000256" key="1">
    <source>
        <dbReference type="ARBA" id="ARBA00004167"/>
    </source>
</evidence>
<keyword evidence="7" id="KW-0281">Fimbrium</keyword>
<evidence type="ECO:0000256" key="2">
    <source>
        <dbReference type="ARBA" id="ARBA00005233"/>
    </source>
</evidence>
<evidence type="ECO:0000256" key="4">
    <source>
        <dbReference type="ARBA" id="ARBA00022692"/>
    </source>
</evidence>
<protein>
    <submittedName>
        <fullName evidence="9">Type IV pilus assembly protein PilA</fullName>
    </submittedName>
</protein>
<organism evidence="9 10">
    <name type="scientific">Marinomonas alcarazii</name>
    <dbReference type="NCBI Taxonomy" id="491949"/>
    <lineage>
        <taxon>Bacteria</taxon>
        <taxon>Pseudomonadati</taxon>
        <taxon>Pseudomonadota</taxon>
        <taxon>Gammaproteobacteria</taxon>
        <taxon>Oceanospirillales</taxon>
        <taxon>Oceanospirillaceae</taxon>
        <taxon>Marinomonas</taxon>
    </lineage>
</organism>
<evidence type="ECO:0000256" key="7">
    <source>
        <dbReference type="RuleBase" id="RU000389"/>
    </source>
</evidence>
<evidence type="ECO:0000313" key="9">
    <source>
        <dbReference type="EMBL" id="PYF84922.1"/>
    </source>
</evidence>
<dbReference type="PANTHER" id="PTHR30093">
    <property type="entry name" value="GENERAL SECRETION PATHWAY PROTEIN G"/>
    <property type="match status" value="1"/>
</dbReference>
<evidence type="ECO:0000256" key="3">
    <source>
        <dbReference type="ARBA" id="ARBA00022481"/>
    </source>
</evidence>
<dbReference type="InterPro" id="IPR001082">
    <property type="entry name" value="Pilin"/>
</dbReference>
<evidence type="ECO:0000256" key="6">
    <source>
        <dbReference type="ARBA" id="ARBA00023136"/>
    </source>
</evidence>
<dbReference type="GO" id="GO:0016020">
    <property type="term" value="C:membrane"/>
    <property type="evidence" value="ECO:0007669"/>
    <property type="project" value="UniProtKB-SubCell"/>
</dbReference>
<dbReference type="AlphaFoldDB" id="A0A318V803"/>
<evidence type="ECO:0000256" key="5">
    <source>
        <dbReference type="ARBA" id="ARBA00022989"/>
    </source>
</evidence>
<comment type="similarity">
    <text evidence="2 7">Belongs to the N-Me-Phe pilin family.</text>
</comment>
<gene>
    <name evidence="9" type="ORF">DFP75_101973</name>
</gene>
<dbReference type="GO" id="GO:0007155">
    <property type="term" value="P:cell adhesion"/>
    <property type="evidence" value="ECO:0007669"/>
    <property type="project" value="InterPro"/>
</dbReference>
<keyword evidence="4 8" id="KW-0812">Transmembrane</keyword>
<dbReference type="PROSITE" id="PS00409">
    <property type="entry name" value="PROKAR_NTER_METHYL"/>
    <property type="match status" value="1"/>
</dbReference>
<keyword evidence="6 8" id="KW-0472">Membrane</keyword>
<dbReference type="EMBL" id="QKLW01000001">
    <property type="protein sequence ID" value="PYF84922.1"/>
    <property type="molecule type" value="Genomic_DNA"/>
</dbReference>
<evidence type="ECO:0000256" key="8">
    <source>
        <dbReference type="SAM" id="Phobius"/>
    </source>
</evidence>
<dbReference type="SUPFAM" id="SSF54523">
    <property type="entry name" value="Pili subunits"/>
    <property type="match status" value="1"/>
</dbReference>
<dbReference type="PANTHER" id="PTHR30093:SF44">
    <property type="entry name" value="TYPE II SECRETION SYSTEM CORE PROTEIN G"/>
    <property type="match status" value="1"/>
</dbReference>
<dbReference type="Gene3D" id="3.30.700.10">
    <property type="entry name" value="Glycoprotein, Type 4 Pilin"/>
    <property type="match status" value="1"/>
</dbReference>
<reference evidence="9 10" key="1">
    <citation type="submission" date="2018-06" db="EMBL/GenBank/DDBJ databases">
        <title>Genomic Encyclopedia of Type Strains, Phase III (KMG-III): the genomes of soil and plant-associated and newly described type strains.</title>
        <authorList>
            <person name="Whitman W."/>
        </authorList>
    </citation>
    <scope>NUCLEOTIDE SEQUENCE [LARGE SCALE GENOMIC DNA]</scope>
    <source>
        <strain evidence="9 10">CECT 7730</strain>
    </source>
</reference>
<dbReference type="NCBIfam" id="TIGR02532">
    <property type="entry name" value="IV_pilin_GFxxxE"/>
    <property type="match status" value="1"/>
</dbReference>
<dbReference type="Proteomes" id="UP000247551">
    <property type="component" value="Unassembled WGS sequence"/>
</dbReference>
<sequence>MLLSRQLVRGFTLLELMVVIAIISILASLSVPTFTRQIAKAKLIEAQNLATQHQSVIEEFILLHGSFPNETEFNLIKTSLTDKSIAKSITVDSANKTTGSLILTLNSNTGIDENQYLRFSRDSNRNWTCLSDLDANLLPLQCESTIEGAL</sequence>
<dbReference type="RefSeq" id="WP_110572732.1">
    <property type="nucleotide sequence ID" value="NZ_QKLW01000001.1"/>
</dbReference>
<proteinExistence type="inferred from homology"/>
<comment type="subcellular location">
    <subcellularLocation>
        <location evidence="1">Membrane</location>
        <topology evidence="1">Single-pass membrane protein</topology>
    </subcellularLocation>
</comment>
<accession>A0A318V803</accession>
<keyword evidence="5 8" id="KW-1133">Transmembrane helix</keyword>
<keyword evidence="3" id="KW-0488">Methylation</keyword>
<evidence type="ECO:0000313" key="10">
    <source>
        <dbReference type="Proteomes" id="UP000247551"/>
    </source>
</evidence>
<dbReference type="GO" id="GO:0009289">
    <property type="term" value="C:pilus"/>
    <property type="evidence" value="ECO:0007669"/>
    <property type="project" value="InterPro"/>
</dbReference>
<name>A0A318V803_9GAMM</name>
<dbReference type="InterPro" id="IPR045584">
    <property type="entry name" value="Pilin-like"/>
</dbReference>
<comment type="caution">
    <text evidence="9">The sequence shown here is derived from an EMBL/GenBank/DDBJ whole genome shotgun (WGS) entry which is preliminary data.</text>
</comment>
<dbReference type="Pfam" id="PF07963">
    <property type="entry name" value="N_methyl"/>
    <property type="match status" value="1"/>
</dbReference>
<feature type="transmembrane region" description="Helical" evidence="8">
    <location>
        <begin position="12"/>
        <end position="31"/>
    </location>
</feature>